<feature type="domain" description="AB hydrolase-1" evidence="2">
    <location>
        <begin position="103"/>
        <end position="372"/>
    </location>
</feature>
<dbReference type="SUPFAM" id="SSF53474">
    <property type="entry name" value="alpha/beta-Hydrolases"/>
    <property type="match status" value="1"/>
</dbReference>
<dbReference type="Proteomes" id="UP000070501">
    <property type="component" value="Unassembled WGS sequence"/>
</dbReference>
<dbReference type="InterPro" id="IPR000073">
    <property type="entry name" value="AB_hydrolase_1"/>
</dbReference>
<feature type="signal peptide" evidence="1">
    <location>
        <begin position="1"/>
        <end position="19"/>
    </location>
</feature>
<evidence type="ECO:0000313" key="3">
    <source>
        <dbReference type="EMBL" id="KXJ90495.1"/>
    </source>
</evidence>
<dbReference type="InParanoid" id="A0A136IZY3"/>
<protein>
    <submittedName>
        <fullName evidence="3">Alpha/Beta hydrolase protein</fullName>
    </submittedName>
</protein>
<organism evidence="3 4">
    <name type="scientific">Microdochium bolleyi</name>
    <dbReference type="NCBI Taxonomy" id="196109"/>
    <lineage>
        <taxon>Eukaryota</taxon>
        <taxon>Fungi</taxon>
        <taxon>Dikarya</taxon>
        <taxon>Ascomycota</taxon>
        <taxon>Pezizomycotina</taxon>
        <taxon>Sordariomycetes</taxon>
        <taxon>Xylariomycetidae</taxon>
        <taxon>Xylariales</taxon>
        <taxon>Microdochiaceae</taxon>
        <taxon>Microdochium</taxon>
    </lineage>
</organism>
<dbReference type="InterPro" id="IPR029058">
    <property type="entry name" value="AB_hydrolase_fold"/>
</dbReference>
<dbReference type="AlphaFoldDB" id="A0A136IZY3"/>
<keyword evidence="3" id="KW-0378">Hydrolase</keyword>
<evidence type="ECO:0000256" key="1">
    <source>
        <dbReference type="SAM" id="SignalP"/>
    </source>
</evidence>
<keyword evidence="4" id="KW-1185">Reference proteome</keyword>
<evidence type="ECO:0000259" key="2">
    <source>
        <dbReference type="Pfam" id="PF12697"/>
    </source>
</evidence>
<dbReference type="PANTHER" id="PTHR43329">
    <property type="entry name" value="EPOXIDE HYDROLASE"/>
    <property type="match status" value="1"/>
</dbReference>
<evidence type="ECO:0000313" key="4">
    <source>
        <dbReference type="Proteomes" id="UP000070501"/>
    </source>
</evidence>
<dbReference type="OrthoDB" id="190201at2759"/>
<accession>A0A136IZY3</accession>
<feature type="chain" id="PRO_5007293330" evidence="1">
    <location>
        <begin position="20"/>
        <end position="399"/>
    </location>
</feature>
<name>A0A136IZY3_9PEZI</name>
<dbReference type="GO" id="GO:0016787">
    <property type="term" value="F:hydrolase activity"/>
    <property type="evidence" value="ECO:0007669"/>
    <property type="project" value="UniProtKB-KW"/>
</dbReference>
<keyword evidence="1" id="KW-0732">Signal</keyword>
<dbReference type="Pfam" id="PF12697">
    <property type="entry name" value="Abhydrolase_6"/>
    <property type="match status" value="1"/>
</dbReference>
<sequence length="399" mass="43250">MNSIFKSLAFAGSLTSVVALPTASTQATGSKNCQELIFKISATAQNREIHVQPDISDLAAFAGFLQQKESYVDVSGNEKIVARYCRPTIVNIQESEESKTLQLLVHGNTYDSKYWSGLGYQEYNYEAHANALGYPTLAIDRLGSGKSTHPNGVTHVQTPYQVELLHKLIASLRGPGIVLPGAPQSQVAPFDRLIWVGHSFGSIVGNQLALKYPRDVDAYVLMGIAKPGKDDFALYGQWEMGFQSASDYDASRFPYDKTYYVTSSKAGRMATFYSDPKAPDFDTAVYDADFATMGTITAGEALTQGLNVTDFAGPVFVITGQEDATFCGNGKREPVLPDCLSGADSKIGAMREYYPRAGLFDFFAQPDAGHCHGTHYTAKQGFDATHDFLAKVIAGGVSI</sequence>
<gene>
    <name evidence="3" type="ORF">Micbo1qcDRAFT_226455</name>
</gene>
<dbReference type="Gene3D" id="3.40.50.1820">
    <property type="entry name" value="alpha/beta hydrolase"/>
    <property type="match status" value="1"/>
</dbReference>
<proteinExistence type="predicted"/>
<reference evidence="4" key="1">
    <citation type="submission" date="2016-02" db="EMBL/GenBank/DDBJ databases">
        <title>Draft genome sequence of Microdochium bolleyi, a fungal endophyte of beachgrass.</title>
        <authorList>
            <consortium name="DOE Joint Genome Institute"/>
            <person name="David A.S."/>
            <person name="May G."/>
            <person name="Haridas S."/>
            <person name="Lim J."/>
            <person name="Wang M."/>
            <person name="Labutti K."/>
            <person name="Lipzen A."/>
            <person name="Barry K."/>
            <person name="Grigoriev I.V."/>
        </authorList>
    </citation>
    <scope>NUCLEOTIDE SEQUENCE [LARGE SCALE GENOMIC DNA]</scope>
    <source>
        <strain evidence="4">J235TASD1</strain>
    </source>
</reference>
<dbReference type="EMBL" id="KQ964252">
    <property type="protein sequence ID" value="KXJ90495.1"/>
    <property type="molecule type" value="Genomic_DNA"/>
</dbReference>